<dbReference type="Proteomes" id="UP001375743">
    <property type="component" value="Unassembled WGS sequence"/>
</dbReference>
<evidence type="ECO:0000313" key="11">
    <source>
        <dbReference type="Proteomes" id="UP001375743"/>
    </source>
</evidence>
<keyword evidence="11" id="KW-1185">Reference proteome</keyword>
<organism evidence="10 11">
    <name type="scientific">Benzoatithermus flavus</name>
    <dbReference type="NCBI Taxonomy" id="3108223"/>
    <lineage>
        <taxon>Bacteria</taxon>
        <taxon>Pseudomonadati</taxon>
        <taxon>Pseudomonadota</taxon>
        <taxon>Alphaproteobacteria</taxon>
        <taxon>Geminicoccales</taxon>
        <taxon>Geminicoccaceae</taxon>
        <taxon>Benzoatithermus</taxon>
    </lineage>
</organism>
<evidence type="ECO:0000256" key="4">
    <source>
        <dbReference type="ARBA" id="ARBA00022840"/>
    </source>
</evidence>
<dbReference type="EMBL" id="JBBLZC010000009">
    <property type="protein sequence ID" value="MEK0083584.1"/>
    <property type="molecule type" value="Genomic_DNA"/>
</dbReference>
<feature type="domain" description="ABC transmembrane type-1" evidence="9">
    <location>
        <begin position="22"/>
        <end position="293"/>
    </location>
</feature>
<feature type="transmembrane region" description="Helical" evidence="7">
    <location>
        <begin position="58"/>
        <end position="78"/>
    </location>
</feature>
<dbReference type="PANTHER" id="PTHR24221">
    <property type="entry name" value="ATP-BINDING CASSETTE SUB-FAMILY B"/>
    <property type="match status" value="1"/>
</dbReference>
<evidence type="ECO:0000256" key="6">
    <source>
        <dbReference type="ARBA" id="ARBA00023136"/>
    </source>
</evidence>
<feature type="domain" description="ABC transporter" evidence="8">
    <location>
        <begin position="324"/>
        <end position="556"/>
    </location>
</feature>
<evidence type="ECO:0000259" key="9">
    <source>
        <dbReference type="PROSITE" id="PS50929"/>
    </source>
</evidence>
<keyword evidence="2 7" id="KW-0812">Transmembrane</keyword>
<dbReference type="InterPro" id="IPR003593">
    <property type="entry name" value="AAA+_ATPase"/>
</dbReference>
<dbReference type="InterPro" id="IPR011527">
    <property type="entry name" value="ABC1_TM_dom"/>
</dbReference>
<dbReference type="Gene3D" id="3.40.50.300">
    <property type="entry name" value="P-loop containing nucleotide triphosphate hydrolases"/>
    <property type="match status" value="1"/>
</dbReference>
<dbReference type="RefSeq" id="WP_418159435.1">
    <property type="nucleotide sequence ID" value="NZ_JBBLZC010000009.1"/>
</dbReference>
<dbReference type="PROSITE" id="PS50929">
    <property type="entry name" value="ABC_TM1F"/>
    <property type="match status" value="1"/>
</dbReference>
<comment type="caution">
    <text evidence="10">The sequence shown here is derived from an EMBL/GenBank/DDBJ whole genome shotgun (WGS) entry which is preliminary data.</text>
</comment>
<dbReference type="PROSITE" id="PS00211">
    <property type="entry name" value="ABC_TRANSPORTER_1"/>
    <property type="match status" value="1"/>
</dbReference>
<keyword evidence="4" id="KW-0067">ATP-binding</keyword>
<name>A0ABU8XRP0_9PROT</name>
<dbReference type="Pfam" id="PF00005">
    <property type="entry name" value="ABC_tran"/>
    <property type="match status" value="1"/>
</dbReference>
<sequence>MSAERPYSPGQAFLAAAWSPLVLAGCISFATSMLMLAVPLFSLQLYDRVLGSGSRETLLVLVLMAAFALLSLGMLDAVRTAVLSRMSTRLGSRLSGPLLAAGALTGDPGQGLRDLTQLRQTLSGPALSALFDAPWLPVALGLLWLMHPVLGMFGVASALILIALAILGDLAARRRLKAASRLSPGAQQQVDALGRQREVVAAMGLLPLLQARFTRIHDQVLILQQRAYERGGLVSGAARSARLMIQSGVMALGALLVLDSELTPGSMIAASILLSRALAPIEQMLSGWRSLVAARESWQRLKQLLEHTPPGTAAMKLPTPQGRVTFEQASFTSEGRPVLRPTTLAIEPGELVGVVGSSGAGKSTFCRLMIGALPASSGVVRLDGVDIATQSRAALGPHVGYLPQHTGLFAGTVAENIARMALEPDPEAVVAAAKAAGVHDLILRLPKGYDTVLGEEGAPLSAGQRQRLGLARALYGNPRLVVLDEPNAHLDAAGEQALAMALAWLRERRATVVLVTHRLNILRQADRILVIENGAVERFGPRDAVLSELLRPARAA</sequence>
<dbReference type="InterPro" id="IPR003439">
    <property type="entry name" value="ABC_transporter-like_ATP-bd"/>
</dbReference>
<keyword evidence="3" id="KW-0547">Nucleotide-binding</keyword>
<dbReference type="SUPFAM" id="SSF52540">
    <property type="entry name" value="P-loop containing nucleoside triphosphate hydrolases"/>
    <property type="match status" value="1"/>
</dbReference>
<dbReference type="InterPro" id="IPR039421">
    <property type="entry name" value="Type_1_exporter"/>
</dbReference>
<accession>A0ABU8XRP0</accession>
<dbReference type="SUPFAM" id="SSF90123">
    <property type="entry name" value="ABC transporter transmembrane region"/>
    <property type="match status" value="1"/>
</dbReference>
<dbReference type="InterPro" id="IPR036640">
    <property type="entry name" value="ABC1_TM_sf"/>
</dbReference>
<dbReference type="InterPro" id="IPR010128">
    <property type="entry name" value="ATPase_T1SS_PrtD-like"/>
</dbReference>
<dbReference type="PANTHER" id="PTHR24221:SF248">
    <property type="entry name" value="ABC TRANSPORTER TRANSMEMBRANE REGION"/>
    <property type="match status" value="1"/>
</dbReference>
<dbReference type="SMART" id="SM00382">
    <property type="entry name" value="AAA"/>
    <property type="match status" value="1"/>
</dbReference>
<evidence type="ECO:0000256" key="7">
    <source>
        <dbReference type="SAM" id="Phobius"/>
    </source>
</evidence>
<evidence type="ECO:0000256" key="5">
    <source>
        <dbReference type="ARBA" id="ARBA00022989"/>
    </source>
</evidence>
<evidence type="ECO:0000256" key="2">
    <source>
        <dbReference type="ARBA" id="ARBA00022692"/>
    </source>
</evidence>
<protein>
    <submittedName>
        <fullName evidence="10">Type I secretion system permease/ATPase</fullName>
    </submittedName>
</protein>
<feature type="transmembrane region" description="Helical" evidence="7">
    <location>
        <begin position="126"/>
        <end position="146"/>
    </location>
</feature>
<dbReference type="PROSITE" id="PS50893">
    <property type="entry name" value="ABC_TRANSPORTER_2"/>
    <property type="match status" value="1"/>
</dbReference>
<evidence type="ECO:0000259" key="8">
    <source>
        <dbReference type="PROSITE" id="PS50893"/>
    </source>
</evidence>
<gene>
    <name evidence="10" type="ORF">U1T56_10510</name>
</gene>
<keyword evidence="6 7" id="KW-0472">Membrane</keyword>
<evidence type="ECO:0000256" key="1">
    <source>
        <dbReference type="ARBA" id="ARBA00004651"/>
    </source>
</evidence>
<proteinExistence type="predicted"/>
<dbReference type="NCBIfam" id="TIGR01842">
    <property type="entry name" value="type_I_sec_PrtD"/>
    <property type="match status" value="1"/>
</dbReference>
<reference evidence="10 11" key="1">
    <citation type="submission" date="2024-01" db="EMBL/GenBank/DDBJ databases">
        <title>Multi-omics insights into the function and evolution of sodium benzoate biodegradation pathways in Benzoatithermus flavus gen. nov., sp. nov. from hot spring.</title>
        <authorList>
            <person name="Hu C.-J."/>
            <person name="Li W.-J."/>
        </authorList>
    </citation>
    <scope>NUCLEOTIDE SEQUENCE [LARGE SCALE GENOMIC DNA]</scope>
    <source>
        <strain evidence="10 11">SYSU G07066</strain>
    </source>
</reference>
<dbReference type="InterPro" id="IPR017871">
    <property type="entry name" value="ABC_transporter-like_CS"/>
</dbReference>
<feature type="transmembrane region" description="Helical" evidence="7">
    <location>
        <begin position="152"/>
        <end position="172"/>
    </location>
</feature>
<dbReference type="PROSITE" id="PS51257">
    <property type="entry name" value="PROKAR_LIPOPROTEIN"/>
    <property type="match status" value="1"/>
</dbReference>
<keyword evidence="5 7" id="KW-1133">Transmembrane helix</keyword>
<comment type="subcellular location">
    <subcellularLocation>
        <location evidence="1">Cell membrane</location>
        <topology evidence="1">Multi-pass membrane protein</topology>
    </subcellularLocation>
</comment>
<evidence type="ECO:0000313" key="10">
    <source>
        <dbReference type="EMBL" id="MEK0083584.1"/>
    </source>
</evidence>
<dbReference type="Gene3D" id="1.20.1560.10">
    <property type="entry name" value="ABC transporter type 1, transmembrane domain"/>
    <property type="match status" value="1"/>
</dbReference>
<feature type="transmembrane region" description="Helical" evidence="7">
    <location>
        <begin position="12"/>
        <end position="38"/>
    </location>
</feature>
<dbReference type="InterPro" id="IPR027417">
    <property type="entry name" value="P-loop_NTPase"/>
</dbReference>
<evidence type="ECO:0000256" key="3">
    <source>
        <dbReference type="ARBA" id="ARBA00022741"/>
    </source>
</evidence>